<dbReference type="SUPFAM" id="SSF53335">
    <property type="entry name" value="S-adenosyl-L-methionine-dependent methyltransferases"/>
    <property type="match status" value="1"/>
</dbReference>
<name>A0A9P7HAX6_9HYPO</name>
<dbReference type="Gene3D" id="1.10.238.10">
    <property type="entry name" value="EF-hand"/>
    <property type="match status" value="1"/>
</dbReference>
<dbReference type="Pfam" id="PF00036">
    <property type="entry name" value="EF-hand_1"/>
    <property type="match status" value="1"/>
</dbReference>
<dbReference type="AlphaFoldDB" id="A0A9P7HAX6"/>
<dbReference type="SMART" id="SM00054">
    <property type="entry name" value="EFh"/>
    <property type="match status" value="3"/>
</dbReference>
<keyword evidence="2" id="KW-0519">Myristate</keyword>
<comment type="caution">
    <text evidence="10">The sequence shown here is derived from an EMBL/GenBank/DDBJ whole genome shotgun (WGS) entry which is preliminary data.</text>
</comment>
<dbReference type="InterPro" id="IPR029063">
    <property type="entry name" value="SAM-dependent_MTases_sf"/>
</dbReference>
<evidence type="ECO:0000256" key="6">
    <source>
        <dbReference type="ARBA" id="ARBA00023288"/>
    </source>
</evidence>
<organism evidence="10 11">
    <name type="scientific">Fusarium avenaceum</name>
    <dbReference type="NCBI Taxonomy" id="40199"/>
    <lineage>
        <taxon>Eukaryota</taxon>
        <taxon>Fungi</taxon>
        <taxon>Dikarya</taxon>
        <taxon>Ascomycota</taxon>
        <taxon>Pezizomycotina</taxon>
        <taxon>Sordariomycetes</taxon>
        <taxon>Hypocreomycetidae</taxon>
        <taxon>Hypocreales</taxon>
        <taxon>Nectriaceae</taxon>
        <taxon>Fusarium</taxon>
        <taxon>Fusarium tricinctum species complex</taxon>
    </lineage>
</organism>
<dbReference type="EMBL" id="JAGPUO010000004">
    <property type="protein sequence ID" value="KAG5663063.1"/>
    <property type="molecule type" value="Genomic_DNA"/>
</dbReference>
<dbReference type="InterPro" id="IPR018247">
    <property type="entry name" value="EF_Hand_1_Ca_BS"/>
</dbReference>
<keyword evidence="5" id="KW-0106">Calcium</keyword>
<evidence type="ECO:0000256" key="4">
    <source>
        <dbReference type="ARBA" id="ARBA00022737"/>
    </source>
</evidence>
<feature type="region of interest" description="Disordered" evidence="8">
    <location>
        <begin position="321"/>
        <end position="347"/>
    </location>
</feature>
<evidence type="ECO:0000259" key="9">
    <source>
        <dbReference type="PROSITE" id="PS50222"/>
    </source>
</evidence>
<evidence type="ECO:0000256" key="2">
    <source>
        <dbReference type="ARBA" id="ARBA00022707"/>
    </source>
</evidence>
<evidence type="ECO:0000256" key="7">
    <source>
        <dbReference type="ARBA" id="ARBA00071944"/>
    </source>
</evidence>
<comment type="similarity">
    <text evidence="1">Belongs to the recoverin family.</text>
</comment>
<reference evidence="10" key="1">
    <citation type="submission" date="2021-04" db="EMBL/GenBank/DDBJ databases">
        <title>Draft genome of Fusarium avenaceum strain F156N33, isolated from an atmospheric sample in Virginia.</title>
        <authorList>
            <person name="Yang S."/>
            <person name="Vinatzer B.A."/>
            <person name="Coleman J."/>
        </authorList>
    </citation>
    <scope>NUCLEOTIDE SEQUENCE</scope>
    <source>
        <strain evidence="10">F156N33</strain>
    </source>
</reference>
<dbReference type="GO" id="GO:0008047">
    <property type="term" value="F:enzyme activator activity"/>
    <property type="evidence" value="ECO:0007669"/>
    <property type="project" value="UniProtKB-ARBA"/>
</dbReference>
<evidence type="ECO:0000256" key="3">
    <source>
        <dbReference type="ARBA" id="ARBA00022723"/>
    </source>
</evidence>
<evidence type="ECO:0000313" key="10">
    <source>
        <dbReference type="EMBL" id="KAG5663063.1"/>
    </source>
</evidence>
<evidence type="ECO:0000256" key="1">
    <source>
        <dbReference type="ARBA" id="ARBA00006049"/>
    </source>
</evidence>
<dbReference type="InterPro" id="IPR028846">
    <property type="entry name" value="Recoverin"/>
</dbReference>
<evidence type="ECO:0000256" key="8">
    <source>
        <dbReference type="SAM" id="MobiDB-lite"/>
    </source>
</evidence>
<dbReference type="PROSITE" id="PS50222">
    <property type="entry name" value="EF_HAND_2"/>
    <property type="match status" value="3"/>
</dbReference>
<protein>
    <recommendedName>
        <fullName evidence="7">Calcium-binding protein NCS-1</fullName>
    </recommendedName>
</protein>
<dbReference type="GO" id="GO:0016020">
    <property type="term" value="C:membrane"/>
    <property type="evidence" value="ECO:0007669"/>
    <property type="project" value="TreeGrafter"/>
</dbReference>
<accession>A0A9P7HAX6</accession>
<dbReference type="PANTHER" id="PTHR23055">
    <property type="entry name" value="CALCIUM BINDING PROTEINS"/>
    <property type="match status" value="1"/>
</dbReference>
<keyword evidence="6" id="KW-0449">Lipoprotein</keyword>
<dbReference type="Gene3D" id="3.40.50.150">
    <property type="entry name" value="Vaccinia Virus protein VP39"/>
    <property type="match status" value="1"/>
</dbReference>
<dbReference type="GO" id="GO:0005829">
    <property type="term" value="C:cytosol"/>
    <property type="evidence" value="ECO:0007669"/>
    <property type="project" value="TreeGrafter"/>
</dbReference>
<proteinExistence type="inferred from homology"/>
<evidence type="ECO:0000313" key="11">
    <source>
        <dbReference type="Proteomes" id="UP000782241"/>
    </source>
</evidence>
<dbReference type="Proteomes" id="UP000782241">
    <property type="component" value="Unassembled WGS sequence"/>
</dbReference>
<dbReference type="PROSITE" id="PS00018">
    <property type="entry name" value="EF_HAND_1"/>
    <property type="match status" value="3"/>
</dbReference>
<dbReference type="InterPro" id="IPR002048">
    <property type="entry name" value="EF_hand_dom"/>
</dbReference>
<dbReference type="SUPFAM" id="SSF47473">
    <property type="entry name" value="EF-hand"/>
    <property type="match status" value="1"/>
</dbReference>
<dbReference type="InterPro" id="IPR011992">
    <property type="entry name" value="EF-hand-dom_pair"/>
</dbReference>
<dbReference type="GO" id="GO:0005509">
    <property type="term" value="F:calcium ion binding"/>
    <property type="evidence" value="ECO:0007669"/>
    <property type="project" value="InterPro"/>
</dbReference>
<feature type="domain" description="EF-hand" evidence="9">
    <location>
        <begin position="60"/>
        <end position="95"/>
    </location>
</feature>
<dbReference type="PANTHER" id="PTHR23055:SF178">
    <property type="entry name" value="NEUROCALCIN HOMOLOG"/>
    <property type="match status" value="1"/>
</dbReference>
<sequence length="480" mass="53563">MGKSQSKLSQDQLLELQKSTHFDKKELQQWYKGFLKDCPSGTLTKEEFQKIYRQFFPFGDPSSFADYVFNVFDSDKSGTIDFKEFICALSVTSRGKMEDKLDWAFQLYDIDGDGKISYDEMLKIVEAIYKMVGSMVKLPEDEDTPEKRVKKIFRMMDKDENGSLDMEEFKEGSKRDETIVSALSLYDETFMLYSQPIPSMSLGFVDAHASSVDVSVGDRDYTIYQSPTVLSSSRSGGTTGAIIWKIAPSFATWLASPSNPILTTSILTRASILELGCGISPLSALALGPRVARYVLTDQSYVQRLVQRNLDENVPLAFSSGTSASATGGRGRKKKNTHAHGQGQGTNQSNIRFATLDWETDEVTPSLTGSGEARSFDAVVACDCVYNYALVEPFVQACADACRLRLSDTDLADDDERRPCICVIGQQLRSDEVFESWLKAFTALFHVWRVSDNALPEELRPSAGFVVHVGILRDELIRNE</sequence>
<evidence type="ECO:0000256" key="5">
    <source>
        <dbReference type="ARBA" id="ARBA00022837"/>
    </source>
</evidence>
<feature type="domain" description="EF-hand" evidence="9">
    <location>
        <begin position="144"/>
        <end position="179"/>
    </location>
</feature>
<gene>
    <name evidence="10" type="ORF">KAF25_000999</name>
</gene>
<keyword evidence="3" id="KW-0479">Metal-binding</keyword>
<dbReference type="PRINTS" id="PR00450">
    <property type="entry name" value="RECOVERIN"/>
</dbReference>
<feature type="domain" description="EF-hand" evidence="9">
    <location>
        <begin position="96"/>
        <end position="131"/>
    </location>
</feature>
<keyword evidence="11" id="KW-1185">Reference proteome</keyword>
<dbReference type="CDD" id="cd00051">
    <property type="entry name" value="EFh"/>
    <property type="match status" value="3"/>
</dbReference>
<dbReference type="Pfam" id="PF13499">
    <property type="entry name" value="EF-hand_7"/>
    <property type="match status" value="1"/>
</dbReference>
<dbReference type="FunFam" id="1.10.238.10:FF:000009">
    <property type="entry name" value="Visinin-like protein 1"/>
    <property type="match status" value="1"/>
</dbReference>
<keyword evidence="4" id="KW-0677">Repeat</keyword>